<keyword evidence="1" id="KW-0812">Transmembrane</keyword>
<dbReference type="Proteomes" id="UP000198749">
    <property type="component" value="Unassembled WGS sequence"/>
</dbReference>
<dbReference type="CDD" id="cd00077">
    <property type="entry name" value="HDc"/>
    <property type="match status" value="1"/>
</dbReference>
<evidence type="ECO:0000313" key="3">
    <source>
        <dbReference type="EMBL" id="SEQ14218.1"/>
    </source>
</evidence>
<reference evidence="4" key="1">
    <citation type="submission" date="2016-10" db="EMBL/GenBank/DDBJ databases">
        <authorList>
            <person name="Varghese N."/>
            <person name="Submissions S."/>
        </authorList>
    </citation>
    <scope>NUCLEOTIDE SEQUENCE [LARGE SCALE GENOMIC DNA]</scope>
    <source>
        <strain evidence="4">DSM 18887</strain>
    </source>
</reference>
<feature type="transmembrane region" description="Helical" evidence="1">
    <location>
        <begin position="9"/>
        <end position="31"/>
    </location>
</feature>
<dbReference type="RefSeq" id="WP_175483423.1">
    <property type="nucleotide sequence ID" value="NZ_AP025284.1"/>
</dbReference>
<keyword evidence="1" id="KW-1133">Transmembrane helix</keyword>
<dbReference type="STRING" id="355243.SAMN03080615_00612"/>
<dbReference type="PROSITE" id="PS51832">
    <property type="entry name" value="HD_GYP"/>
    <property type="match status" value="1"/>
</dbReference>
<dbReference type="AlphaFoldDB" id="A0A1H9DNC3"/>
<feature type="domain" description="HD-GYP" evidence="2">
    <location>
        <begin position="74"/>
        <end position="269"/>
    </location>
</feature>
<dbReference type="EMBL" id="FOGB01000001">
    <property type="protein sequence ID" value="SEQ14218.1"/>
    <property type="molecule type" value="Genomic_DNA"/>
</dbReference>
<accession>A0A1H9DNC3</accession>
<dbReference type="Gene3D" id="1.10.3210.10">
    <property type="entry name" value="Hypothetical protein af1432"/>
    <property type="match status" value="1"/>
</dbReference>
<feature type="transmembrane region" description="Helical" evidence="1">
    <location>
        <begin position="43"/>
        <end position="64"/>
    </location>
</feature>
<evidence type="ECO:0000256" key="1">
    <source>
        <dbReference type="SAM" id="Phobius"/>
    </source>
</evidence>
<dbReference type="Pfam" id="PF13487">
    <property type="entry name" value="HD_5"/>
    <property type="match status" value="1"/>
</dbReference>
<proteinExistence type="predicted"/>
<gene>
    <name evidence="3" type="ORF">SAMN03080615_00612</name>
</gene>
<evidence type="ECO:0000313" key="4">
    <source>
        <dbReference type="Proteomes" id="UP000198749"/>
    </source>
</evidence>
<dbReference type="SMART" id="SM00471">
    <property type="entry name" value="HDc"/>
    <property type="match status" value="1"/>
</dbReference>
<sequence>MIKPYYRTVLIYLIFALLWIYFSDALVSSLFHSAEMITRVQNLKGFAFVGCTALLLLFLIRADLNRIEQVSQKLRQSYDQTLKGWVQVMDIRHKETGEHSLRVTRMTVRLAGLLGIEGDELTYIARGALMHDAGKVGIPDAILIKPGPLDQDEWVIMKEHPVIARDLMRDIEFLQPSIDIPYCHHERWNGTGYPQGLAGEQIPLAARIFAIIDVWDALSEHRVYKQPWPEDQVLLYIREQAGIHFDPGIVEVFLDNYPEIKAAAKQPSIF</sequence>
<dbReference type="SUPFAM" id="SSF109604">
    <property type="entry name" value="HD-domain/PDEase-like"/>
    <property type="match status" value="1"/>
</dbReference>
<dbReference type="GO" id="GO:0008081">
    <property type="term" value="F:phosphoric diester hydrolase activity"/>
    <property type="evidence" value="ECO:0007669"/>
    <property type="project" value="UniProtKB-ARBA"/>
</dbReference>
<keyword evidence="1" id="KW-0472">Membrane</keyword>
<name>A0A1H9DNC3_9GAMM</name>
<dbReference type="PANTHER" id="PTHR45228:SF1">
    <property type="entry name" value="CYCLIC DI-GMP PHOSPHODIESTERASE TM_0186"/>
    <property type="match status" value="1"/>
</dbReference>
<organism evidence="3 4">
    <name type="scientific">Amphritea atlantica</name>
    <dbReference type="NCBI Taxonomy" id="355243"/>
    <lineage>
        <taxon>Bacteria</taxon>
        <taxon>Pseudomonadati</taxon>
        <taxon>Pseudomonadota</taxon>
        <taxon>Gammaproteobacteria</taxon>
        <taxon>Oceanospirillales</taxon>
        <taxon>Oceanospirillaceae</taxon>
        <taxon>Amphritea</taxon>
    </lineage>
</organism>
<keyword evidence="4" id="KW-1185">Reference proteome</keyword>
<evidence type="ECO:0000259" key="2">
    <source>
        <dbReference type="PROSITE" id="PS51832"/>
    </source>
</evidence>
<dbReference type="InterPro" id="IPR052020">
    <property type="entry name" value="Cyclic_di-GMP/3'3'-cGAMP_PDE"/>
</dbReference>
<dbReference type="InterPro" id="IPR003607">
    <property type="entry name" value="HD/PDEase_dom"/>
</dbReference>
<dbReference type="PANTHER" id="PTHR45228">
    <property type="entry name" value="CYCLIC DI-GMP PHOSPHODIESTERASE TM_0186-RELATED"/>
    <property type="match status" value="1"/>
</dbReference>
<dbReference type="InterPro" id="IPR037522">
    <property type="entry name" value="HD_GYP_dom"/>
</dbReference>
<protein>
    <submittedName>
        <fullName evidence="3">HD domain-containing protein</fullName>
    </submittedName>
</protein>